<evidence type="ECO:0000313" key="1">
    <source>
        <dbReference type="EMBL" id="MBB5282051.1"/>
    </source>
</evidence>
<accession>A0A840TFU4</accession>
<dbReference type="Gene3D" id="1.10.720.160">
    <property type="match status" value="1"/>
</dbReference>
<organism evidence="1 2">
    <name type="scientific">Rhabdobacter roseus</name>
    <dbReference type="NCBI Taxonomy" id="1655419"/>
    <lineage>
        <taxon>Bacteria</taxon>
        <taxon>Pseudomonadati</taxon>
        <taxon>Bacteroidota</taxon>
        <taxon>Cytophagia</taxon>
        <taxon>Cytophagales</taxon>
        <taxon>Cytophagaceae</taxon>
        <taxon>Rhabdobacter</taxon>
    </lineage>
</organism>
<keyword evidence="2" id="KW-1185">Reference proteome</keyword>
<dbReference type="PANTHER" id="PTHR43190:SF3">
    <property type="entry name" value="N-ACETYL-D-GLUCOSAMINE KINASE"/>
    <property type="match status" value="1"/>
</dbReference>
<dbReference type="GO" id="GO:0016301">
    <property type="term" value="F:kinase activity"/>
    <property type="evidence" value="ECO:0007669"/>
    <property type="project" value="UniProtKB-KW"/>
</dbReference>
<gene>
    <name evidence="1" type="ORF">HNQ92_000172</name>
</gene>
<dbReference type="Gene3D" id="3.30.420.40">
    <property type="match status" value="2"/>
</dbReference>
<proteinExistence type="predicted"/>
<comment type="caution">
    <text evidence="1">The sequence shown here is derived from an EMBL/GenBank/DDBJ whole genome shotgun (WGS) entry which is preliminary data.</text>
</comment>
<dbReference type="Proteomes" id="UP000557307">
    <property type="component" value="Unassembled WGS sequence"/>
</dbReference>
<dbReference type="InterPro" id="IPR052519">
    <property type="entry name" value="Euk-type_GlcNAc_Kinase"/>
</dbReference>
<dbReference type="CDD" id="cd24079">
    <property type="entry name" value="ASKHA_NBD_PG1100-like"/>
    <property type="match status" value="1"/>
</dbReference>
<dbReference type="SUPFAM" id="SSF53067">
    <property type="entry name" value="Actin-like ATPase domain"/>
    <property type="match status" value="2"/>
</dbReference>
<name>A0A840TFU4_9BACT</name>
<dbReference type="InterPro" id="IPR043129">
    <property type="entry name" value="ATPase_NBD"/>
</dbReference>
<reference evidence="1 2" key="1">
    <citation type="submission" date="2020-08" db="EMBL/GenBank/DDBJ databases">
        <title>Genomic Encyclopedia of Type Strains, Phase IV (KMG-IV): sequencing the most valuable type-strain genomes for metagenomic binning, comparative biology and taxonomic classification.</title>
        <authorList>
            <person name="Goeker M."/>
        </authorList>
    </citation>
    <scope>NUCLEOTIDE SEQUENCE [LARGE SCALE GENOMIC DNA]</scope>
    <source>
        <strain evidence="1 2">DSM 105074</strain>
    </source>
</reference>
<protein>
    <submittedName>
        <fullName evidence="1">N-acetylglucosamine kinase-like BadF-type ATPase</fullName>
    </submittedName>
</protein>
<dbReference type="PANTHER" id="PTHR43190">
    <property type="entry name" value="N-ACETYL-D-GLUCOSAMINE KINASE"/>
    <property type="match status" value="1"/>
</dbReference>
<keyword evidence="1" id="KW-0418">Kinase</keyword>
<sequence>MMLLADSGSTKTDWLGYLPHAPLLRFQSSGLNPFYQTEATILEILRREVLPQVPARVEVLYFYGAGCADARSSLPVRQALASTFPALSTLEVHSDLLAAARALCGHEPGLACILGTGSNNALYDGTRIIHNIGSLGFWLGDEGSGGYLGKQLVVHYLHQELPDELQEAFRAAFPEINRLTVLEHAYRQPFPNRYFAAFSPFLGQHREHAFVRALIGRAFDLYLEKYVLRHPDAARYLVHFTGSVAYHYQELLAAAVAAKNLRLGTIQKSPMEGLLRFHIS</sequence>
<evidence type="ECO:0000313" key="2">
    <source>
        <dbReference type="Proteomes" id="UP000557307"/>
    </source>
</evidence>
<dbReference type="EMBL" id="JACHGF010000001">
    <property type="protein sequence ID" value="MBB5282051.1"/>
    <property type="molecule type" value="Genomic_DNA"/>
</dbReference>
<keyword evidence="1" id="KW-0808">Transferase</keyword>
<dbReference type="RefSeq" id="WP_184169512.1">
    <property type="nucleotide sequence ID" value="NZ_JACHGF010000001.1"/>
</dbReference>
<dbReference type="AlphaFoldDB" id="A0A840TFU4"/>